<dbReference type="RefSeq" id="WP_021133320.1">
    <property type="nucleotide sequence ID" value="NZ_AQPH01000079.1"/>
</dbReference>
<dbReference type="GO" id="GO:0019068">
    <property type="term" value="P:virion assembly"/>
    <property type="evidence" value="ECO:0007669"/>
    <property type="project" value="InterPro"/>
</dbReference>
<dbReference type="STRING" id="1316936.K678_15164"/>
<proteinExistence type="predicted"/>
<comment type="caution">
    <text evidence="1">The sequence shown here is derived from an EMBL/GenBank/DDBJ whole genome shotgun (WGS) entry which is preliminary data.</text>
</comment>
<name>S9TEH8_MAGFU</name>
<protein>
    <recommendedName>
        <fullName evidence="3">Phage protein</fullName>
    </recommendedName>
</protein>
<dbReference type="AlphaFoldDB" id="S9TEH8"/>
<dbReference type="Pfam" id="PF05354">
    <property type="entry name" value="Phage_attach"/>
    <property type="match status" value="1"/>
</dbReference>
<sequence>MASPLQGGIAKTIGKALAGVMLPITLNRVSGGQYDPGTGGVTPGVTKTFKAKGLVEDWGAYYLANQLVAAGDRRVSIMATTLKTTPAPGDTVTSDGQTWNVIAVQSDPAKAVWVLQVR</sequence>
<gene>
    <name evidence="1" type="ORF">K678_15164</name>
</gene>
<dbReference type="EMBL" id="AQPH01000079">
    <property type="protein sequence ID" value="EPY00606.1"/>
    <property type="molecule type" value="Genomic_DNA"/>
</dbReference>
<accession>S9TEH8</accession>
<dbReference type="OrthoDB" id="7889055at2"/>
<evidence type="ECO:0008006" key="3">
    <source>
        <dbReference type="Google" id="ProtNLM"/>
    </source>
</evidence>
<dbReference type="Proteomes" id="UP000015350">
    <property type="component" value="Unassembled WGS sequence"/>
</dbReference>
<dbReference type="InterPro" id="IPR008018">
    <property type="entry name" value="Phage_tail_attach_FII"/>
</dbReference>
<reference evidence="1 2" key="1">
    <citation type="submission" date="2013-04" db="EMBL/GenBank/DDBJ databases">
        <authorList>
            <person name="Kuznetsov B."/>
            <person name="Ivanovsky R."/>
        </authorList>
    </citation>
    <scope>NUCLEOTIDE SEQUENCE [LARGE SCALE GENOMIC DNA]</scope>
    <source>
        <strain evidence="1 2">MGU-K5</strain>
    </source>
</reference>
<evidence type="ECO:0000313" key="1">
    <source>
        <dbReference type="EMBL" id="EPY00606.1"/>
    </source>
</evidence>
<evidence type="ECO:0000313" key="2">
    <source>
        <dbReference type="Proteomes" id="UP000015350"/>
    </source>
</evidence>
<organism evidence="1 2">
    <name type="scientific">Magnetospirillum fulvum MGU-K5</name>
    <dbReference type="NCBI Taxonomy" id="1316936"/>
    <lineage>
        <taxon>Bacteria</taxon>
        <taxon>Pseudomonadati</taxon>
        <taxon>Pseudomonadota</taxon>
        <taxon>Alphaproteobacteria</taxon>
        <taxon>Rhodospirillales</taxon>
        <taxon>Rhodospirillaceae</taxon>
        <taxon>Magnetospirillum</taxon>
    </lineage>
</organism>
<dbReference type="eggNOG" id="ENOG5031ARX">
    <property type="taxonomic scope" value="Bacteria"/>
</dbReference>